<dbReference type="AlphaFoldDB" id="A0A1F7IQN2"/>
<dbReference type="EMBL" id="MGAI01000003">
    <property type="protein sequence ID" value="OGK45674.1"/>
    <property type="molecule type" value="Genomic_DNA"/>
</dbReference>
<evidence type="ECO:0008006" key="4">
    <source>
        <dbReference type="Google" id="ProtNLM"/>
    </source>
</evidence>
<keyword evidence="1" id="KW-1133">Transmembrane helix</keyword>
<name>A0A1F7IQN2_9BACT</name>
<dbReference type="InterPro" id="IPR021682">
    <property type="entry name" value="DUF2933"/>
</dbReference>
<accession>A0A1F7IQN2</accession>
<feature type="transmembrane region" description="Helical" evidence="1">
    <location>
        <begin position="28"/>
        <end position="48"/>
    </location>
</feature>
<organism evidence="2 3">
    <name type="scientific">Candidatus Roizmanbacteria bacterium RIFCSPLOWO2_01_FULL_37_16</name>
    <dbReference type="NCBI Taxonomy" id="1802058"/>
    <lineage>
        <taxon>Bacteria</taxon>
        <taxon>Candidatus Roizmaniibacteriota</taxon>
    </lineage>
</organism>
<sequence length="59" mass="6680">MNKIFLLCVLGVVATIVAVTIFKIPLNTIFFFGILLACPLMHFFMMSGRHDHQAKDKKV</sequence>
<keyword evidence="1" id="KW-0472">Membrane</keyword>
<gene>
    <name evidence="2" type="ORF">A3B40_04305</name>
</gene>
<dbReference type="Pfam" id="PF11666">
    <property type="entry name" value="DUF2933"/>
    <property type="match status" value="1"/>
</dbReference>
<protein>
    <recommendedName>
        <fullName evidence="4">DUF2933 domain-containing protein</fullName>
    </recommendedName>
</protein>
<reference evidence="2 3" key="1">
    <citation type="journal article" date="2016" name="Nat. Commun.">
        <title>Thousands of microbial genomes shed light on interconnected biogeochemical processes in an aquifer system.</title>
        <authorList>
            <person name="Anantharaman K."/>
            <person name="Brown C.T."/>
            <person name="Hug L.A."/>
            <person name="Sharon I."/>
            <person name="Castelle C.J."/>
            <person name="Probst A.J."/>
            <person name="Thomas B.C."/>
            <person name="Singh A."/>
            <person name="Wilkins M.J."/>
            <person name="Karaoz U."/>
            <person name="Brodie E.L."/>
            <person name="Williams K.H."/>
            <person name="Hubbard S.S."/>
            <person name="Banfield J.F."/>
        </authorList>
    </citation>
    <scope>NUCLEOTIDE SEQUENCE [LARGE SCALE GENOMIC DNA]</scope>
</reference>
<keyword evidence="1" id="KW-0812">Transmembrane</keyword>
<dbReference type="Proteomes" id="UP000178040">
    <property type="component" value="Unassembled WGS sequence"/>
</dbReference>
<proteinExistence type="predicted"/>
<evidence type="ECO:0000313" key="3">
    <source>
        <dbReference type="Proteomes" id="UP000178040"/>
    </source>
</evidence>
<comment type="caution">
    <text evidence="2">The sequence shown here is derived from an EMBL/GenBank/DDBJ whole genome shotgun (WGS) entry which is preliminary data.</text>
</comment>
<evidence type="ECO:0000256" key="1">
    <source>
        <dbReference type="SAM" id="Phobius"/>
    </source>
</evidence>
<evidence type="ECO:0000313" key="2">
    <source>
        <dbReference type="EMBL" id="OGK45674.1"/>
    </source>
</evidence>